<keyword evidence="3" id="KW-0963">Cytoplasm</keyword>
<dbReference type="AlphaFoldDB" id="A0A4W5LHA0"/>
<dbReference type="InterPro" id="IPR011989">
    <property type="entry name" value="ARM-like"/>
</dbReference>
<dbReference type="Gene3D" id="1.25.10.10">
    <property type="entry name" value="Leucine-rich Repeat Variant"/>
    <property type="match status" value="1"/>
</dbReference>
<feature type="region of interest" description="Disordered" evidence="6">
    <location>
        <begin position="1"/>
        <end position="75"/>
    </location>
</feature>
<reference evidence="7" key="2">
    <citation type="submission" date="2025-08" db="UniProtKB">
        <authorList>
            <consortium name="Ensembl"/>
        </authorList>
    </citation>
    <scope>IDENTIFICATION</scope>
</reference>
<feature type="compositionally biased region" description="Pro residues" evidence="6">
    <location>
        <begin position="1"/>
        <end position="13"/>
    </location>
</feature>
<dbReference type="SUPFAM" id="SSF48371">
    <property type="entry name" value="ARM repeat"/>
    <property type="match status" value="1"/>
</dbReference>
<accession>A0A4W5LHA0</accession>
<dbReference type="GO" id="GO:0006606">
    <property type="term" value="P:protein import into nucleus"/>
    <property type="evidence" value="ECO:0007669"/>
    <property type="project" value="InterPro"/>
</dbReference>
<organism evidence="7 8">
    <name type="scientific">Hucho hucho</name>
    <name type="common">huchen</name>
    <dbReference type="NCBI Taxonomy" id="62062"/>
    <lineage>
        <taxon>Eukaryota</taxon>
        <taxon>Metazoa</taxon>
        <taxon>Chordata</taxon>
        <taxon>Craniata</taxon>
        <taxon>Vertebrata</taxon>
        <taxon>Euteleostomi</taxon>
        <taxon>Actinopterygii</taxon>
        <taxon>Neopterygii</taxon>
        <taxon>Teleostei</taxon>
        <taxon>Protacanthopterygii</taxon>
        <taxon>Salmoniformes</taxon>
        <taxon>Salmonidae</taxon>
        <taxon>Salmoninae</taxon>
        <taxon>Hucho</taxon>
    </lineage>
</organism>
<evidence type="ECO:0000313" key="7">
    <source>
        <dbReference type="Ensembl" id="ENSHHUP00000025318.1"/>
    </source>
</evidence>
<evidence type="ECO:0000256" key="4">
    <source>
        <dbReference type="ARBA" id="ARBA00022737"/>
    </source>
</evidence>
<dbReference type="InterPro" id="IPR040122">
    <property type="entry name" value="Importin_beta"/>
</dbReference>
<dbReference type="Ensembl" id="ENSHHUT00000026311.1">
    <property type="protein sequence ID" value="ENSHHUP00000025318.1"/>
    <property type="gene ID" value="ENSHHUG00000015967.1"/>
</dbReference>
<dbReference type="PANTHER" id="PTHR10527">
    <property type="entry name" value="IMPORTIN BETA"/>
    <property type="match status" value="1"/>
</dbReference>
<evidence type="ECO:0000313" key="8">
    <source>
        <dbReference type="Proteomes" id="UP000314982"/>
    </source>
</evidence>
<keyword evidence="2" id="KW-0813">Transport</keyword>
<sequence>PSPSLFPLPPPSSLPSLPSLPQGDIEEEEDDTVPDSEQDIKPRFHKSRTVTLQHEGGEGEEGEDDEDDDDDDDTLSDWNLRKCSAAALDVLANVFRDELLPHLLPLLKGLLFHPDWVVKESGILVLGAIAEGKT</sequence>
<reference evidence="7" key="3">
    <citation type="submission" date="2025-09" db="UniProtKB">
        <authorList>
            <consortium name="Ensembl"/>
        </authorList>
    </citation>
    <scope>IDENTIFICATION</scope>
</reference>
<evidence type="ECO:0000256" key="2">
    <source>
        <dbReference type="ARBA" id="ARBA00022448"/>
    </source>
</evidence>
<name>A0A4W5LHA0_9TELE</name>
<dbReference type="Proteomes" id="UP000314982">
    <property type="component" value="Unassembled WGS sequence"/>
</dbReference>
<reference evidence="8" key="1">
    <citation type="submission" date="2018-06" db="EMBL/GenBank/DDBJ databases">
        <title>Genome assembly of Danube salmon.</title>
        <authorList>
            <person name="Macqueen D.J."/>
            <person name="Gundappa M.K."/>
        </authorList>
    </citation>
    <scope>NUCLEOTIDE SEQUENCE [LARGE SCALE GENOMIC DNA]</scope>
</reference>
<feature type="compositionally biased region" description="Acidic residues" evidence="6">
    <location>
        <begin position="24"/>
        <end position="37"/>
    </location>
</feature>
<protein>
    <submittedName>
        <fullName evidence="7">Uncharacterized protein</fullName>
    </submittedName>
</protein>
<keyword evidence="8" id="KW-1185">Reference proteome</keyword>
<dbReference type="GO" id="GO:0005737">
    <property type="term" value="C:cytoplasm"/>
    <property type="evidence" value="ECO:0007669"/>
    <property type="project" value="UniProtKB-SubCell"/>
</dbReference>
<keyword evidence="4" id="KW-0677">Repeat</keyword>
<dbReference type="InterPro" id="IPR016024">
    <property type="entry name" value="ARM-type_fold"/>
</dbReference>
<evidence type="ECO:0000256" key="6">
    <source>
        <dbReference type="SAM" id="MobiDB-lite"/>
    </source>
</evidence>
<keyword evidence="5" id="KW-0653">Protein transport</keyword>
<evidence type="ECO:0000256" key="1">
    <source>
        <dbReference type="ARBA" id="ARBA00004496"/>
    </source>
</evidence>
<comment type="subcellular location">
    <subcellularLocation>
        <location evidence="1">Cytoplasm</location>
    </subcellularLocation>
</comment>
<evidence type="ECO:0000256" key="3">
    <source>
        <dbReference type="ARBA" id="ARBA00022490"/>
    </source>
</evidence>
<proteinExistence type="predicted"/>
<evidence type="ECO:0000256" key="5">
    <source>
        <dbReference type="ARBA" id="ARBA00022927"/>
    </source>
</evidence>
<dbReference type="GeneTree" id="ENSGT00940000156708"/>
<feature type="compositionally biased region" description="Acidic residues" evidence="6">
    <location>
        <begin position="58"/>
        <end position="75"/>
    </location>
</feature>